<dbReference type="EMBL" id="BAABDO010000168">
    <property type="protein sequence ID" value="GAA4158272.1"/>
    <property type="molecule type" value="Genomic_DNA"/>
</dbReference>
<dbReference type="Proteomes" id="UP001500266">
    <property type="component" value="Unassembled WGS sequence"/>
</dbReference>
<comment type="caution">
    <text evidence="3">The sequence shown here is derived from an EMBL/GenBank/DDBJ whole genome shotgun (WGS) entry which is preliminary data.</text>
</comment>
<evidence type="ECO:0000313" key="3">
    <source>
        <dbReference type="EMBL" id="GAA4158272.1"/>
    </source>
</evidence>
<feature type="domain" description="HTH cro/C1-type" evidence="2">
    <location>
        <begin position="26"/>
        <end position="80"/>
    </location>
</feature>
<dbReference type="SMART" id="SM00530">
    <property type="entry name" value="HTH_XRE"/>
    <property type="match status" value="1"/>
</dbReference>
<keyword evidence="4" id="KW-1185">Reference proteome</keyword>
<dbReference type="PROSITE" id="PS50943">
    <property type="entry name" value="HTH_CROC1"/>
    <property type="match status" value="1"/>
</dbReference>
<feature type="compositionally biased region" description="Low complexity" evidence="1">
    <location>
        <begin position="11"/>
        <end position="24"/>
    </location>
</feature>
<name>A0ABP7ZIG8_9ACTN</name>
<dbReference type="SUPFAM" id="SSF47413">
    <property type="entry name" value="lambda repressor-like DNA-binding domains"/>
    <property type="match status" value="1"/>
</dbReference>
<feature type="region of interest" description="Disordered" evidence="1">
    <location>
        <begin position="1"/>
        <end position="24"/>
    </location>
</feature>
<evidence type="ECO:0000256" key="1">
    <source>
        <dbReference type="SAM" id="MobiDB-lite"/>
    </source>
</evidence>
<dbReference type="InterPro" id="IPR010982">
    <property type="entry name" value="Lambda_DNA-bd_dom_sf"/>
</dbReference>
<evidence type="ECO:0000313" key="4">
    <source>
        <dbReference type="Proteomes" id="UP001500266"/>
    </source>
</evidence>
<sequence>MFGEADGVMSGPHGTPRPGVRPRPGLAAARKRLGMTQEQAAEAAGVSTTTWARWEQGTQDLRANSRARLVELFGVSPEEVDRWVDGEQFESVAPWLSSGAGYASMAVTVESCVELWRWDVDPARRRILASMPFVPAVLGEWLLSWRLDPGDETRARTGSGPSVGVEDVQRIQQAHTAFDQMDRQFGGGLVRPAVVAYLDDQVTPLLNGKYTDEVGGQLVTAAALMTALAGWEAFDLGMQGLAQMHYGQALKLAKAADDELTAARVLSIMAQQAIDLDQPQWAVRLAAAAHRAGLQAQAPPRVVAMLLLREATAAALSVASADNRDAHTEKRVRRLVSSAETTFAKAGPNDEEPAWIMYFGPAEFAAQAGYCWQLIGDHKSAIACAETAVRGFGSRFPRAAQFNTVHVATSRLGLGELDGALESAKAAIPMANTLTSRRSLDLVKAFDAKLGPYRGEQKVKEWRDYMRAELRTTGS</sequence>
<dbReference type="CDD" id="cd00093">
    <property type="entry name" value="HTH_XRE"/>
    <property type="match status" value="1"/>
</dbReference>
<protein>
    <recommendedName>
        <fullName evidence="2">HTH cro/C1-type domain-containing protein</fullName>
    </recommendedName>
</protein>
<accession>A0ABP7ZIG8</accession>
<reference evidence="4" key="1">
    <citation type="journal article" date="2019" name="Int. J. Syst. Evol. Microbiol.">
        <title>The Global Catalogue of Microorganisms (GCM) 10K type strain sequencing project: providing services to taxonomists for standard genome sequencing and annotation.</title>
        <authorList>
            <consortium name="The Broad Institute Genomics Platform"/>
            <consortium name="The Broad Institute Genome Sequencing Center for Infectious Disease"/>
            <person name="Wu L."/>
            <person name="Ma J."/>
        </authorList>
    </citation>
    <scope>NUCLEOTIDE SEQUENCE [LARGE SCALE GENOMIC DNA]</scope>
    <source>
        <strain evidence="4">JCM 17316</strain>
    </source>
</reference>
<evidence type="ECO:0000259" key="2">
    <source>
        <dbReference type="PROSITE" id="PS50943"/>
    </source>
</evidence>
<proteinExistence type="predicted"/>
<dbReference type="InterPro" id="IPR001387">
    <property type="entry name" value="Cro/C1-type_HTH"/>
</dbReference>
<dbReference type="Gene3D" id="1.10.260.40">
    <property type="entry name" value="lambda repressor-like DNA-binding domains"/>
    <property type="match status" value="1"/>
</dbReference>
<gene>
    <name evidence="3" type="ORF">GCM10022416_60280</name>
</gene>
<dbReference type="Pfam" id="PF13560">
    <property type="entry name" value="HTH_31"/>
    <property type="match status" value="1"/>
</dbReference>
<organism evidence="3 4">
    <name type="scientific">Actinomadura keratinilytica</name>
    <dbReference type="NCBI Taxonomy" id="547461"/>
    <lineage>
        <taxon>Bacteria</taxon>
        <taxon>Bacillati</taxon>
        <taxon>Actinomycetota</taxon>
        <taxon>Actinomycetes</taxon>
        <taxon>Streptosporangiales</taxon>
        <taxon>Thermomonosporaceae</taxon>
        <taxon>Actinomadura</taxon>
    </lineage>
</organism>